<accession>X1RZZ2</accession>
<reference evidence="2" key="1">
    <citation type="journal article" date="2014" name="Front. Microbiol.">
        <title>High frequency of phylogenetically diverse reductive dehalogenase-homologous genes in deep subseafloor sedimentary metagenomes.</title>
        <authorList>
            <person name="Kawai M."/>
            <person name="Futagami T."/>
            <person name="Toyoda A."/>
            <person name="Takaki Y."/>
            <person name="Nishi S."/>
            <person name="Hori S."/>
            <person name="Arai W."/>
            <person name="Tsubouchi T."/>
            <person name="Morono Y."/>
            <person name="Uchiyama I."/>
            <person name="Ito T."/>
            <person name="Fujiyama A."/>
            <person name="Inagaki F."/>
            <person name="Takami H."/>
        </authorList>
    </citation>
    <scope>NUCLEOTIDE SEQUENCE</scope>
    <source>
        <strain evidence="2">Expedition CK06-06</strain>
    </source>
</reference>
<protein>
    <submittedName>
        <fullName evidence="2">Uncharacterized protein</fullName>
    </submittedName>
</protein>
<evidence type="ECO:0000256" key="1">
    <source>
        <dbReference type="SAM" id="MobiDB-lite"/>
    </source>
</evidence>
<evidence type="ECO:0000313" key="2">
    <source>
        <dbReference type="EMBL" id="GAI61079.1"/>
    </source>
</evidence>
<gene>
    <name evidence="2" type="ORF">S12H4_07725</name>
</gene>
<organism evidence="2">
    <name type="scientific">marine sediment metagenome</name>
    <dbReference type="NCBI Taxonomy" id="412755"/>
    <lineage>
        <taxon>unclassified sequences</taxon>
        <taxon>metagenomes</taxon>
        <taxon>ecological metagenomes</taxon>
    </lineage>
</organism>
<feature type="region of interest" description="Disordered" evidence="1">
    <location>
        <begin position="1"/>
        <end position="32"/>
    </location>
</feature>
<dbReference type="EMBL" id="BARW01002889">
    <property type="protein sequence ID" value="GAI61079.1"/>
    <property type="molecule type" value="Genomic_DNA"/>
</dbReference>
<name>X1RZZ2_9ZZZZ</name>
<comment type="caution">
    <text evidence="2">The sequence shown here is derived from an EMBL/GenBank/DDBJ whole genome shotgun (WGS) entry which is preliminary data.</text>
</comment>
<sequence length="82" mass="9612">MSLSRKPNPPRKRRHKARRPLSKDRRQRLQRHSEVPVTFHNLRTLALTSGAARRICYAHDHGLPADAQYLNDLTEIFESFSH</sequence>
<proteinExistence type="predicted"/>
<feature type="compositionally biased region" description="Basic residues" evidence="1">
    <location>
        <begin position="8"/>
        <end position="30"/>
    </location>
</feature>
<dbReference type="AlphaFoldDB" id="X1RZZ2"/>